<evidence type="ECO:0000256" key="1">
    <source>
        <dbReference type="SAM" id="Phobius"/>
    </source>
</evidence>
<keyword evidence="1" id="KW-1133">Transmembrane helix</keyword>
<proteinExistence type="predicted"/>
<comment type="caution">
    <text evidence="2">The sequence shown here is derived from an EMBL/GenBank/DDBJ whole genome shotgun (WGS) entry which is preliminary data.</text>
</comment>
<evidence type="ECO:0000313" key="2">
    <source>
        <dbReference type="EMBL" id="KAJ1641864.1"/>
    </source>
</evidence>
<feature type="transmembrane region" description="Helical" evidence="1">
    <location>
        <begin position="78"/>
        <end position="103"/>
    </location>
</feature>
<gene>
    <name evidence="2" type="ORF">LPJ64_006225</name>
</gene>
<name>A0A9W8CFM6_9FUNG</name>
<dbReference type="EMBL" id="JANBOH010000584">
    <property type="protein sequence ID" value="KAJ1641864.1"/>
    <property type="molecule type" value="Genomic_DNA"/>
</dbReference>
<reference evidence="2" key="1">
    <citation type="submission" date="2022-07" db="EMBL/GenBank/DDBJ databases">
        <title>Phylogenomic reconstructions and comparative analyses of Kickxellomycotina fungi.</title>
        <authorList>
            <person name="Reynolds N.K."/>
            <person name="Stajich J.E."/>
            <person name="Barry K."/>
            <person name="Grigoriev I.V."/>
            <person name="Crous P."/>
            <person name="Smith M.E."/>
        </authorList>
    </citation>
    <scope>NUCLEOTIDE SEQUENCE</scope>
    <source>
        <strain evidence="2">NBRC 105413</strain>
    </source>
</reference>
<evidence type="ECO:0008006" key="4">
    <source>
        <dbReference type="Google" id="ProtNLM"/>
    </source>
</evidence>
<dbReference type="PANTHER" id="PTHR31965:SF1">
    <property type="entry name" value="TRANSMEMBRANE PROTEIN 42"/>
    <property type="match status" value="1"/>
</dbReference>
<keyword evidence="1" id="KW-0472">Membrane</keyword>
<accession>A0A9W8CFM6</accession>
<organism evidence="2 3">
    <name type="scientific">Coemansia asiatica</name>
    <dbReference type="NCBI Taxonomy" id="1052880"/>
    <lineage>
        <taxon>Eukaryota</taxon>
        <taxon>Fungi</taxon>
        <taxon>Fungi incertae sedis</taxon>
        <taxon>Zoopagomycota</taxon>
        <taxon>Kickxellomycotina</taxon>
        <taxon>Kickxellomycetes</taxon>
        <taxon>Kickxellales</taxon>
        <taxon>Kickxellaceae</taxon>
        <taxon>Coemansia</taxon>
    </lineage>
</organism>
<sequence length="186" mass="20589">MPEIQPDHFAKQYPNKYNPPEYKYVLAPSNFFAILGGAFAALGSVSAKLAVAQDQQQTSMLTQLIHQVLPETLSNARALAAISRGMMLGCIALCNFFMWLFFTKALRFGDSTPRVMMLQTISNFAVTALCGVYLFGDVLSLQWWGGASLIAIGLVMLNSEKNVGFEYENPDHAHEINGFKESKKIN</sequence>
<dbReference type="Gene3D" id="1.10.3730.20">
    <property type="match status" value="1"/>
</dbReference>
<evidence type="ECO:0000313" key="3">
    <source>
        <dbReference type="Proteomes" id="UP001145021"/>
    </source>
</evidence>
<protein>
    <recommendedName>
        <fullName evidence="4">EamA domain-containing protein</fullName>
    </recommendedName>
</protein>
<dbReference type="InterPro" id="IPR039632">
    <property type="entry name" value="TMEM42"/>
</dbReference>
<keyword evidence="1" id="KW-0812">Transmembrane</keyword>
<dbReference type="SUPFAM" id="SSF103481">
    <property type="entry name" value="Multidrug resistance efflux transporter EmrE"/>
    <property type="match status" value="1"/>
</dbReference>
<dbReference type="InterPro" id="IPR037185">
    <property type="entry name" value="EmrE-like"/>
</dbReference>
<keyword evidence="3" id="KW-1185">Reference proteome</keyword>
<dbReference type="Proteomes" id="UP001145021">
    <property type="component" value="Unassembled WGS sequence"/>
</dbReference>
<dbReference type="PANTHER" id="PTHR31965">
    <property type="entry name" value="TRANSMEMBRANE PROTEIN 42"/>
    <property type="match status" value="1"/>
</dbReference>
<feature type="transmembrane region" description="Helical" evidence="1">
    <location>
        <begin position="31"/>
        <end position="51"/>
    </location>
</feature>
<dbReference type="AlphaFoldDB" id="A0A9W8CFM6"/>
<feature type="transmembrane region" description="Helical" evidence="1">
    <location>
        <begin position="115"/>
        <end position="135"/>
    </location>
</feature>